<proteinExistence type="predicted"/>
<reference evidence="4 5" key="1">
    <citation type="journal article" date="2020" name="IScience">
        <title>Genome Sequencing of the Endangered Kingdonia uniflora (Circaeasteraceae, Ranunculales) Reveals Potential Mechanisms of Evolutionary Specialization.</title>
        <authorList>
            <person name="Sun Y."/>
            <person name="Deng T."/>
            <person name="Zhang A."/>
            <person name="Moore M.J."/>
            <person name="Landis J.B."/>
            <person name="Lin N."/>
            <person name="Zhang H."/>
            <person name="Zhang X."/>
            <person name="Huang J."/>
            <person name="Zhang X."/>
            <person name="Sun H."/>
            <person name="Wang H."/>
        </authorList>
    </citation>
    <scope>NUCLEOTIDE SEQUENCE [LARGE SCALE GENOMIC DNA]</scope>
    <source>
        <strain evidence="4">TB1705</strain>
        <tissue evidence="4">Leaf</tissue>
    </source>
</reference>
<sequence>MDPYVLIQYGSQECKSRVAQDVGKNPVWNEKFKFKTENLGGANNQHKITFESWTRTPSLLTTLSVNQRKVYVKDVISSGRE</sequence>
<protein>
    <recommendedName>
        <fullName evidence="3">C2 domain-containing protein</fullName>
    </recommendedName>
</protein>
<dbReference type="Proteomes" id="UP000541444">
    <property type="component" value="Unassembled WGS sequence"/>
</dbReference>
<dbReference type="Pfam" id="PF00168">
    <property type="entry name" value="C2"/>
    <property type="match status" value="1"/>
</dbReference>
<dbReference type="GO" id="GO:0046872">
    <property type="term" value="F:metal ion binding"/>
    <property type="evidence" value="ECO:0007669"/>
    <property type="project" value="UniProtKB-KW"/>
</dbReference>
<evidence type="ECO:0000259" key="3">
    <source>
        <dbReference type="PROSITE" id="PS50004"/>
    </source>
</evidence>
<dbReference type="InterPro" id="IPR035892">
    <property type="entry name" value="C2_domain_sf"/>
</dbReference>
<keyword evidence="2" id="KW-0106">Calcium</keyword>
<dbReference type="EMBL" id="JACGCM010001859">
    <property type="protein sequence ID" value="KAF6148090.1"/>
    <property type="molecule type" value="Genomic_DNA"/>
</dbReference>
<keyword evidence="1" id="KW-0479">Metal-binding</keyword>
<name>A0A7J7LZX3_9MAGN</name>
<accession>A0A7J7LZX3</accession>
<dbReference type="Gene3D" id="2.60.40.150">
    <property type="entry name" value="C2 domain"/>
    <property type="match status" value="1"/>
</dbReference>
<dbReference type="PANTHER" id="PTHR46502:SF15">
    <property type="entry name" value="16 KDA PHLOEM PROTEIN 1"/>
    <property type="match status" value="1"/>
</dbReference>
<dbReference type="PANTHER" id="PTHR46502">
    <property type="entry name" value="C2 DOMAIN-CONTAINING"/>
    <property type="match status" value="1"/>
</dbReference>
<dbReference type="SUPFAM" id="SSF49562">
    <property type="entry name" value="C2 domain (Calcium/lipid-binding domain, CaLB)"/>
    <property type="match status" value="1"/>
</dbReference>
<comment type="caution">
    <text evidence="4">The sequence shown here is derived from an EMBL/GenBank/DDBJ whole genome shotgun (WGS) entry which is preliminary data.</text>
</comment>
<evidence type="ECO:0000256" key="1">
    <source>
        <dbReference type="ARBA" id="ARBA00022723"/>
    </source>
</evidence>
<gene>
    <name evidence="4" type="ORF">GIB67_024265</name>
</gene>
<keyword evidence="5" id="KW-1185">Reference proteome</keyword>
<evidence type="ECO:0000256" key="2">
    <source>
        <dbReference type="ARBA" id="ARBA00022837"/>
    </source>
</evidence>
<evidence type="ECO:0000313" key="5">
    <source>
        <dbReference type="Proteomes" id="UP000541444"/>
    </source>
</evidence>
<dbReference type="AlphaFoldDB" id="A0A7J7LZX3"/>
<dbReference type="PROSITE" id="PS50004">
    <property type="entry name" value="C2"/>
    <property type="match status" value="1"/>
</dbReference>
<feature type="domain" description="C2" evidence="3">
    <location>
        <begin position="1"/>
        <end position="81"/>
    </location>
</feature>
<organism evidence="4 5">
    <name type="scientific">Kingdonia uniflora</name>
    <dbReference type="NCBI Taxonomy" id="39325"/>
    <lineage>
        <taxon>Eukaryota</taxon>
        <taxon>Viridiplantae</taxon>
        <taxon>Streptophyta</taxon>
        <taxon>Embryophyta</taxon>
        <taxon>Tracheophyta</taxon>
        <taxon>Spermatophyta</taxon>
        <taxon>Magnoliopsida</taxon>
        <taxon>Ranunculales</taxon>
        <taxon>Circaeasteraceae</taxon>
        <taxon>Kingdonia</taxon>
    </lineage>
</organism>
<evidence type="ECO:0000313" key="4">
    <source>
        <dbReference type="EMBL" id="KAF6148090.1"/>
    </source>
</evidence>
<dbReference type="InterPro" id="IPR000008">
    <property type="entry name" value="C2_dom"/>
</dbReference>
<dbReference type="OrthoDB" id="419768at2759"/>